<accession>A0A9N9K0U8</accession>
<organism evidence="1 2">
    <name type="scientific">Cetraspora pellucida</name>
    <dbReference type="NCBI Taxonomy" id="1433469"/>
    <lineage>
        <taxon>Eukaryota</taxon>
        <taxon>Fungi</taxon>
        <taxon>Fungi incertae sedis</taxon>
        <taxon>Mucoromycota</taxon>
        <taxon>Glomeromycotina</taxon>
        <taxon>Glomeromycetes</taxon>
        <taxon>Diversisporales</taxon>
        <taxon>Gigasporaceae</taxon>
        <taxon>Cetraspora</taxon>
    </lineage>
</organism>
<dbReference type="AlphaFoldDB" id="A0A9N9K0U8"/>
<reference evidence="1" key="1">
    <citation type="submission" date="2021-06" db="EMBL/GenBank/DDBJ databases">
        <authorList>
            <person name="Kallberg Y."/>
            <person name="Tangrot J."/>
            <person name="Rosling A."/>
        </authorList>
    </citation>
    <scope>NUCLEOTIDE SEQUENCE</scope>
    <source>
        <strain evidence="1">FL966</strain>
    </source>
</reference>
<comment type="caution">
    <text evidence="1">The sequence shown here is derived from an EMBL/GenBank/DDBJ whole genome shotgun (WGS) entry which is preliminary data.</text>
</comment>
<protein>
    <submittedName>
        <fullName evidence="1">7891_t:CDS:1</fullName>
    </submittedName>
</protein>
<proteinExistence type="predicted"/>
<evidence type="ECO:0000313" key="2">
    <source>
        <dbReference type="Proteomes" id="UP000789759"/>
    </source>
</evidence>
<dbReference type="Proteomes" id="UP000789759">
    <property type="component" value="Unassembled WGS sequence"/>
</dbReference>
<name>A0A9N9K0U8_9GLOM</name>
<evidence type="ECO:0000313" key="1">
    <source>
        <dbReference type="EMBL" id="CAG8805245.1"/>
    </source>
</evidence>
<sequence>TQSINSVISENIHTAISKNVPIISKNENEGPVYKTFETTTANEGTETTANKVLK</sequence>
<gene>
    <name evidence="1" type="ORF">CPELLU_LOCUS18083</name>
</gene>
<keyword evidence="2" id="KW-1185">Reference proteome</keyword>
<feature type="non-terminal residue" evidence="1">
    <location>
        <position position="1"/>
    </location>
</feature>
<dbReference type="EMBL" id="CAJVQA010034061">
    <property type="protein sequence ID" value="CAG8805245.1"/>
    <property type="molecule type" value="Genomic_DNA"/>
</dbReference>